<dbReference type="AlphaFoldDB" id="A0A6A6EDM1"/>
<name>A0A6A6EDM1_9PEZI</name>
<keyword evidence="2" id="KW-1185">Reference proteome</keyword>
<organism evidence="1 2">
    <name type="scientific">Zopfia rhizophila CBS 207.26</name>
    <dbReference type="NCBI Taxonomy" id="1314779"/>
    <lineage>
        <taxon>Eukaryota</taxon>
        <taxon>Fungi</taxon>
        <taxon>Dikarya</taxon>
        <taxon>Ascomycota</taxon>
        <taxon>Pezizomycotina</taxon>
        <taxon>Dothideomycetes</taxon>
        <taxon>Dothideomycetes incertae sedis</taxon>
        <taxon>Zopfiaceae</taxon>
        <taxon>Zopfia</taxon>
    </lineage>
</organism>
<accession>A0A6A6EDM1</accession>
<dbReference type="Proteomes" id="UP000800200">
    <property type="component" value="Unassembled WGS sequence"/>
</dbReference>
<dbReference type="GO" id="GO:0016787">
    <property type="term" value="F:hydrolase activity"/>
    <property type="evidence" value="ECO:0007669"/>
    <property type="project" value="UniProtKB-KW"/>
</dbReference>
<evidence type="ECO:0000313" key="2">
    <source>
        <dbReference type="Proteomes" id="UP000800200"/>
    </source>
</evidence>
<sequence length="82" mass="8803">MLTKIPRPINLDKTIHLCTPTHHHRCTQKGTGSKPFGKASDIVSQPTLLWKANLTTGVGFASGRCLGNTGSIPCLFFPGLCL</sequence>
<dbReference type="OrthoDB" id="416222at2759"/>
<protein>
    <submittedName>
        <fullName evidence="1">Glycoside hydrolase family 3 protein</fullName>
    </submittedName>
</protein>
<gene>
    <name evidence="1" type="ORF">K469DRAFT_766009</name>
</gene>
<keyword evidence="1" id="KW-0378">Hydrolase</keyword>
<evidence type="ECO:0000313" key="1">
    <source>
        <dbReference type="EMBL" id="KAF2188882.1"/>
    </source>
</evidence>
<dbReference type="EMBL" id="ML994622">
    <property type="protein sequence ID" value="KAF2188882.1"/>
    <property type="molecule type" value="Genomic_DNA"/>
</dbReference>
<reference evidence="1" key="1">
    <citation type="journal article" date="2020" name="Stud. Mycol.">
        <title>101 Dothideomycetes genomes: a test case for predicting lifestyles and emergence of pathogens.</title>
        <authorList>
            <person name="Haridas S."/>
            <person name="Albert R."/>
            <person name="Binder M."/>
            <person name="Bloem J."/>
            <person name="Labutti K."/>
            <person name="Salamov A."/>
            <person name="Andreopoulos B."/>
            <person name="Baker S."/>
            <person name="Barry K."/>
            <person name="Bills G."/>
            <person name="Bluhm B."/>
            <person name="Cannon C."/>
            <person name="Castanera R."/>
            <person name="Culley D."/>
            <person name="Daum C."/>
            <person name="Ezra D."/>
            <person name="Gonzalez J."/>
            <person name="Henrissat B."/>
            <person name="Kuo A."/>
            <person name="Liang C."/>
            <person name="Lipzen A."/>
            <person name="Lutzoni F."/>
            <person name="Magnuson J."/>
            <person name="Mondo S."/>
            <person name="Nolan M."/>
            <person name="Ohm R."/>
            <person name="Pangilinan J."/>
            <person name="Park H.-J."/>
            <person name="Ramirez L."/>
            <person name="Alfaro M."/>
            <person name="Sun H."/>
            <person name="Tritt A."/>
            <person name="Yoshinaga Y."/>
            <person name="Zwiers L.-H."/>
            <person name="Turgeon B."/>
            <person name="Goodwin S."/>
            <person name="Spatafora J."/>
            <person name="Crous P."/>
            <person name="Grigoriev I."/>
        </authorList>
    </citation>
    <scope>NUCLEOTIDE SEQUENCE</scope>
    <source>
        <strain evidence="1">CBS 207.26</strain>
    </source>
</reference>
<proteinExistence type="predicted"/>